<dbReference type="EMBL" id="CAJNNW010008687">
    <property type="protein sequence ID" value="CAE8650272.1"/>
    <property type="molecule type" value="Genomic_DNA"/>
</dbReference>
<dbReference type="SMART" id="SM00248">
    <property type="entry name" value="ANK"/>
    <property type="match status" value="2"/>
</dbReference>
<dbReference type="SUPFAM" id="SSF48403">
    <property type="entry name" value="Ankyrin repeat"/>
    <property type="match status" value="1"/>
</dbReference>
<feature type="region of interest" description="Disordered" evidence="3">
    <location>
        <begin position="277"/>
        <end position="308"/>
    </location>
</feature>
<dbReference type="GO" id="GO:0004842">
    <property type="term" value="F:ubiquitin-protein transferase activity"/>
    <property type="evidence" value="ECO:0007669"/>
    <property type="project" value="TreeGrafter"/>
</dbReference>
<dbReference type="Pfam" id="PF00023">
    <property type="entry name" value="Ank"/>
    <property type="match status" value="2"/>
</dbReference>
<evidence type="ECO:0000313" key="5">
    <source>
        <dbReference type="Proteomes" id="UP000626109"/>
    </source>
</evidence>
<sequence>MWWDACGGDDLRLRICEHLWPQEWAGRCGYLCRAARDFSTRRDVRVSLLGLLPQDAFALTSPLWRLLKRGIAAEAVGFLEAAFTAMSPRQPLRAQGCNTNCGSPTRLLGRCFTLAAQQGALDLVVLALRCLIDVERRINGQSALDSAAQGGHLGIVNALLAARAAPAQTAPARWTPLMRAALGGHKEVCACLLDAGAPLDEYADRSTALDVADANDHGQVAAQLLELAGRRYLELRPAERTGGVASGSARGTRLGVGPWRTTVPPVATATVARRLRLEEEEAEEEEAEEEAAVARRRRGRRGRGNRGN</sequence>
<dbReference type="PANTHER" id="PTHR24171:SF11">
    <property type="entry name" value="26S PROTEASOME NON-ATPASE REGULATORY SUBUNIT 10"/>
    <property type="match status" value="1"/>
</dbReference>
<keyword evidence="1" id="KW-0677">Repeat</keyword>
<dbReference type="GO" id="GO:0085020">
    <property type="term" value="P:protein K6-linked ubiquitination"/>
    <property type="evidence" value="ECO:0007669"/>
    <property type="project" value="TreeGrafter"/>
</dbReference>
<dbReference type="Proteomes" id="UP000626109">
    <property type="component" value="Unassembled WGS sequence"/>
</dbReference>
<feature type="compositionally biased region" description="Acidic residues" evidence="3">
    <location>
        <begin position="278"/>
        <end position="291"/>
    </location>
</feature>
<gene>
    <name evidence="4" type="ORF">PGLA2088_LOCUS8137</name>
</gene>
<dbReference type="AlphaFoldDB" id="A0A813IHV8"/>
<dbReference type="PANTHER" id="PTHR24171">
    <property type="entry name" value="ANKYRIN REPEAT DOMAIN-CONTAINING PROTEIN 39-RELATED"/>
    <property type="match status" value="1"/>
</dbReference>
<dbReference type="Gene3D" id="1.25.40.20">
    <property type="entry name" value="Ankyrin repeat-containing domain"/>
    <property type="match status" value="1"/>
</dbReference>
<evidence type="ECO:0000313" key="4">
    <source>
        <dbReference type="EMBL" id="CAE8650272.1"/>
    </source>
</evidence>
<dbReference type="InterPro" id="IPR036770">
    <property type="entry name" value="Ankyrin_rpt-contain_sf"/>
</dbReference>
<keyword evidence="2" id="KW-0040">ANK repeat</keyword>
<evidence type="ECO:0000256" key="2">
    <source>
        <dbReference type="ARBA" id="ARBA00023043"/>
    </source>
</evidence>
<evidence type="ECO:0000256" key="3">
    <source>
        <dbReference type="SAM" id="MobiDB-lite"/>
    </source>
</evidence>
<protein>
    <submittedName>
        <fullName evidence="4">Uncharacterized protein</fullName>
    </submittedName>
</protein>
<comment type="caution">
    <text evidence="4">The sequence shown here is derived from an EMBL/GenBank/DDBJ whole genome shotgun (WGS) entry which is preliminary data.</text>
</comment>
<proteinExistence type="predicted"/>
<dbReference type="InterPro" id="IPR002110">
    <property type="entry name" value="Ankyrin_rpt"/>
</dbReference>
<reference evidence="4" key="1">
    <citation type="submission" date="2021-02" db="EMBL/GenBank/DDBJ databases">
        <authorList>
            <person name="Dougan E. K."/>
            <person name="Rhodes N."/>
            <person name="Thang M."/>
            <person name="Chan C."/>
        </authorList>
    </citation>
    <scope>NUCLEOTIDE SEQUENCE</scope>
</reference>
<feature type="region of interest" description="Disordered" evidence="3">
    <location>
        <begin position="241"/>
        <end position="262"/>
    </location>
</feature>
<name>A0A813IHV8_POLGL</name>
<organism evidence="4 5">
    <name type="scientific">Polarella glacialis</name>
    <name type="common">Dinoflagellate</name>
    <dbReference type="NCBI Taxonomy" id="89957"/>
    <lineage>
        <taxon>Eukaryota</taxon>
        <taxon>Sar</taxon>
        <taxon>Alveolata</taxon>
        <taxon>Dinophyceae</taxon>
        <taxon>Suessiales</taxon>
        <taxon>Suessiaceae</taxon>
        <taxon>Polarella</taxon>
    </lineage>
</organism>
<evidence type="ECO:0000256" key="1">
    <source>
        <dbReference type="ARBA" id="ARBA00022737"/>
    </source>
</evidence>
<accession>A0A813IHV8</accession>
<feature type="compositionally biased region" description="Basic residues" evidence="3">
    <location>
        <begin position="294"/>
        <end position="308"/>
    </location>
</feature>